<keyword evidence="10" id="KW-1185">Reference proteome</keyword>
<feature type="transmembrane region" description="Helical" evidence="7">
    <location>
        <begin position="108"/>
        <end position="128"/>
    </location>
</feature>
<evidence type="ECO:0000256" key="3">
    <source>
        <dbReference type="ARBA" id="ARBA00022475"/>
    </source>
</evidence>
<dbReference type="EMBL" id="JARESE010000092">
    <property type="protein sequence ID" value="MDE8654599.1"/>
    <property type="molecule type" value="Genomic_DNA"/>
</dbReference>
<feature type="transmembrane region" description="Helical" evidence="7">
    <location>
        <begin position="350"/>
        <end position="371"/>
    </location>
</feature>
<feature type="transmembrane region" description="Helical" evidence="7">
    <location>
        <begin position="263"/>
        <end position="282"/>
    </location>
</feature>
<feature type="transmembrane region" description="Helical" evidence="7">
    <location>
        <begin position="383"/>
        <end position="402"/>
    </location>
</feature>
<evidence type="ECO:0000256" key="1">
    <source>
        <dbReference type="ARBA" id="ARBA00004651"/>
    </source>
</evidence>
<feature type="transmembrane region" description="Helical" evidence="7">
    <location>
        <begin position="289"/>
        <end position="307"/>
    </location>
</feature>
<comment type="subcellular location">
    <subcellularLocation>
        <location evidence="1">Cell membrane</location>
        <topology evidence="1">Multi-pass membrane protein</topology>
    </subcellularLocation>
</comment>
<accession>A0ABT5WXL2</accession>
<evidence type="ECO:0000259" key="8">
    <source>
        <dbReference type="PROSITE" id="PS50850"/>
    </source>
</evidence>
<dbReference type="Gene3D" id="1.20.1250.20">
    <property type="entry name" value="MFS general substrate transporter like domains"/>
    <property type="match status" value="1"/>
</dbReference>
<dbReference type="PANTHER" id="PTHR23513">
    <property type="entry name" value="INTEGRAL MEMBRANE EFFLUX PROTEIN-RELATED"/>
    <property type="match status" value="1"/>
</dbReference>
<dbReference type="Pfam" id="PF05977">
    <property type="entry name" value="MFS_3"/>
    <property type="match status" value="1"/>
</dbReference>
<evidence type="ECO:0000256" key="4">
    <source>
        <dbReference type="ARBA" id="ARBA00022692"/>
    </source>
</evidence>
<dbReference type="SUPFAM" id="SSF103473">
    <property type="entry name" value="MFS general substrate transporter"/>
    <property type="match status" value="1"/>
</dbReference>
<dbReference type="InterPro" id="IPR010290">
    <property type="entry name" value="TM_effector"/>
</dbReference>
<evidence type="ECO:0000256" key="5">
    <source>
        <dbReference type="ARBA" id="ARBA00022989"/>
    </source>
</evidence>
<protein>
    <submittedName>
        <fullName evidence="9">MFS transporter</fullName>
    </submittedName>
</protein>
<feature type="transmembrane region" description="Helical" evidence="7">
    <location>
        <begin position="21"/>
        <end position="45"/>
    </location>
</feature>
<gene>
    <name evidence="9" type="ORF">PYV00_23150</name>
</gene>
<feature type="transmembrane region" description="Helical" evidence="7">
    <location>
        <begin position="51"/>
        <end position="72"/>
    </location>
</feature>
<evidence type="ECO:0000313" key="10">
    <source>
        <dbReference type="Proteomes" id="UP001216253"/>
    </source>
</evidence>
<dbReference type="PROSITE" id="PS50850">
    <property type="entry name" value="MFS"/>
    <property type="match status" value="1"/>
</dbReference>
<feature type="domain" description="Major facilitator superfamily (MFS) profile" evidence="8">
    <location>
        <begin position="1"/>
        <end position="406"/>
    </location>
</feature>
<dbReference type="RefSeq" id="WP_275230720.1">
    <property type="nucleotide sequence ID" value="NZ_JARESE010000092.1"/>
</dbReference>
<evidence type="ECO:0000256" key="2">
    <source>
        <dbReference type="ARBA" id="ARBA00022448"/>
    </source>
</evidence>
<sequence length="409" mass="43165">MRSLFLSRFGSGALRHANFRHYFVGQAFLLIGNWIHSLALAWLVWRLSHSPFLLGLLVFCDLGPSLVLGPLVGAVADRVDRRRLLIVTQCSQMLLAAALAMLVSSEAVTAGIVVAAALAMGTVSAFDIAGRQAIVGELVDRADLRNAIALNAVIFNMARLVGPAMSGILIASLGEGSCFVIKAFAALPLIAILWRMPLPVQPRQMQITGFFRDVADGLAFVAANAPARYYLSLLGLGSLTSVPYFSFLPMLANQILGGEADMAGMLMSVTGIGALAAAIVLLVRTSLPLVGVFVAASALQGLTLVLIGLSDLVWVTTLLALPMGCAALSQQFAANALLQGLVPNAMRGRIMALYTMMLIGVVPVGGLIAGFTIELFGLPASTIAAGILCIALTSWIGFHLYLSDYRRDP</sequence>
<organism evidence="9 10">
    <name type="scientific">Novosphingobium album</name>
    <name type="common">ex Liu et al. 2023</name>
    <dbReference type="NCBI Taxonomy" id="3031130"/>
    <lineage>
        <taxon>Bacteria</taxon>
        <taxon>Pseudomonadati</taxon>
        <taxon>Pseudomonadota</taxon>
        <taxon>Alphaproteobacteria</taxon>
        <taxon>Sphingomonadales</taxon>
        <taxon>Sphingomonadaceae</taxon>
        <taxon>Novosphingobium</taxon>
    </lineage>
</organism>
<keyword evidence="3" id="KW-1003">Cell membrane</keyword>
<keyword evidence="5 7" id="KW-1133">Transmembrane helix</keyword>
<dbReference type="Proteomes" id="UP001216253">
    <property type="component" value="Unassembled WGS sequence"/>
</dbReference>
<name>A0ABT5WXL2_9SPHN</name>
<keyword evidence="4 7" id="KW-0812">Transmembrane</keyword>
<dbReference type="InterPro" id="IPR036259">
    <property type="entry name" value="MFS_trans_sf"/>
</dbReference>
<dbReference type="PANTHER" id="PTHR23513:SF11">
    <property type="entry name" value="STAPHYLOFERRIN A TRANSPORTER"/>
    <property type="match status" value="1"/>
</dbReference>
<feature type="transmembrane region" description="Helical" evidence="7">
    <location>
        <begin position="84"/>
        <end position="102"/>
    </location>
</feature>
<dbReference type="InterPro" id="IPR020846">
    <property type="entry name" value="MFS_dom"/>
</dbReference>
<reference evidence="9 10" key="1">
    <citation type="submission" date="2023-03" db="EMBL/GenBank/DDBJ databases">
        <title>NovoSphingobium album sp. nov. isolated from polycyclic aromatic hydrocarbons- and heavy-metal polluted soil.</title>
        <authorList>
            <person name="Liu Z."/>
            <person name="Wang K."/>
        </authorList>
    </citation>
    <scope>NUCLEOTIDE SEQUENCE [LARGE SCALE GENOMIC DNA]</scope>
    <source>
        <strain evidence="9 10">H3SJ31-1</strain>
    </source>
</reference>
<keyword evidence="2" id="KW-0813">Transport</keyword>
<evidence type="ECO:0000256" key="7">
    <source>
        <dbReference type="SAM" id="Phobius"/>
    </source>
</evidence>
<feature type="transmembrane region" description="Helical" evidence="7">
    <location>
        <begin position="313"/>
        <end position="338"/>
    </location>
</feature>
<feature type="transmembrane region" description="Helical" evidence="7">
    <location>
        <begin position="148"/>
        <end position="173"/>
    </location>
</feature>
<proteinExistence type="predicted"/>
<dbReference type="CDD" id="cd06173">
    <property type="entry name" value="MFS_MefA_like"/>
    <property type="match status" value="1"/>
</dbReference>
<keyword evidence="6 7" id="KW-0472">Membrane</keyword>
<evidence type="ECO:0000256" key="6">
    <source>
        <dbReference type="ARBA" id="ARBA00023136"/>
    </source>
</evidence>
<feature type="transmembrane region" description="Helical" evidence="7">
    <location>
        <begin position="229"/>
        <end position="251"/>
    </location>
</feature>
<comment type="caution">
    <text evidence="9">The sequence shown here is derived from an EMBL/GenBank/DDBJ whole genome shotgun (WGS) entry which is preliminary data.</text>
</comment>
<evidence type="ECO:0000313" key="9">
    <source>
        <dbReference type="EMBL" id="MDE8654599.1"/>
    </source>
</evidence>
<feature type="transmembrane region" description="Helical" evidence="7">
    <location>
        <begin position="179"/>
        <end position="196"/>
    </location>
</feature>